<dbReference type="EMBL" id="GL349435">
    <property type="protein sequence ID" value="KNC50518.1"/>
    <property type="molecule type" value="Genomic_DNA"/>
</dbReference>
<gene>
    <name evidence="2" type="ORF">AMSG_00679</name>
</gene>
<reference evidence="2 3" key="1">
    <citation type="submission" date="2010-05" db="EMBL/GenBank/DDBJ databases">
        <title>The Genome Sequence of Thecamonas trahens ATCC 50062.</title>
        <authorList>
            <consortium name="The Broad Institute Genome Sequencing Platform"/>
            <person name="Russ C."/>
            <person name="Cuomo C."/>
            <person name="Shea T."/>
            <person name="Young S.K."/>
            <person name="Zeng Q."/>
            <person name="Koehrsen M."/>
            <person name="Haas B."/>
            <person name="Borodovsky M."/>
            <person name="Guigo R."/>
            <person name="Alvarado L."/>
            <person name="Berlin A."/>
            <person name="Bochicchio J."/>
            <person name="Borenstein D."/>
            <person name="Chapman S."/>
            <person name="Chen Z."/>
            <person name="Freedman E."/>
            <person name="Gellesch M."/>
            <person name="Goldberg J."/>
            <person name="Griggs A."/>
            <person name="Gujja S."/>
            <person name="Heilman E."/>
            <person name="Heiman D."/>
            <person name="Hepburn T."/>
            <person name="Howarth C."/>
            <person name="Jen D."/>
            <person name="Larson L."/>
            <person name="Mehta T."/>
            <person name="Park D."/>
            <person name="Pearson M."/>
            <person name="Roberts A."/>
            <person name="Saif S."/>
            <person name="Shenoy N."/>
            <person name="Sisk P."/>
            <person name="Stolte C."/>
            <person name="Sykes S."/>
            <person name="Thomson T."/>
            <person name="Walk T."/>
            <person name="White J."/>
            <person name="Yandava C."/>
            <person name="Burger G."/>
            <person name="Gray M.W."/>
            <person name="Holland P.W.H."/>
            <person name="King N."/>
            <person name="Lang F.B.F."/>
            <person name="Roger A.J."/>
            <person name="Ruiz-Trillo I."/>
            <person name="Lander E."/>
            <person name="Nusbaum C."/>
        </authorList>
    </citation>
    <scope>NUCLEOTIDE SEQUENCE [LARGE SCALE GENOMIC DNA]</scope>
    <source>
        <strain evidence="2 3">ATCC 50062</strain>
    </source>
</reference>
<feature type="region of interest" description="Disordered" evidence="1">
    <location>
        <begin position="48"/>
        <end position="67"/>
    </location>
</feature>
<evidence type="ECO:0000313" key="3">
    <source>
        <dbReference type="Proteomes" id="UP000054408"/>
    </source>
</evidence>
<protein>
    <submittedName>
        <fullName evidence="2">Uncharacterized protein</fullName>
    </submittedName>
</protein>
<dbReference type="Proteomes" id="UP000054408">
    <property type="component" value="Unassembled WGS sequence"/>
</dbReference>
<dbReference type="GeneID" id="25560472"/>
<evidence type="ECO:0000313" key="2">
    <source>
        <dbReference type="EMBL" id="KNC50518.1"/>
    </source>
</evidence>
<keyword evidence="3" id="KW-1185">Reference proteome</keyword>
<dbReference type="RefSeq" id="XP_013762410.1">
    <property type="nucleotide sequence ID" value="XM_013906956.1"/>
</dbReference>
<proteinExistence type="predicted"/>
<sequence length="142" mass="16283">MNTDESRLMAGGEQLAREREARWTAMLDKSTNVARPAGMLLAKRVPTSSGQSCWKHGSAGGESRRPRPTATVVSCARACRQRMWRRVRHLMWYARLRRTRMWHLPETMATGSGPAAGRRRWRWAALTSAARRCCLRGRRWCS</sequence>
<evidence type="ECO:0000256" key="1">
    <source>
        <dbReference type="SAM" id="MobiDB-lite"/>
    </source>
</evidence>
<accession>A0A0L0DGR1</accession>
<name>A0A0L0DGR1_THETB</name>
<dbReference type="AlphaFoldDB" id="A0A0L0DGR1"/>
<organism evidence="2 3">
    <name type="scientific">Thecamonas trahens ATCC 50062</name>
    <dbReference type="NCBI Taxonomy" id="461836"/>
    <lineage>
        <taxon>Eukaryota</taxon>
        <taxon>Apusozoa</taxon>
        <taxon>Apusomonadida</taxon>
        <taxon>Apusomonadidae</taxon>
        <taxon>Thecamonas</taxon>
    </lineage>
</organism>